<protein>
    <submittedName>
        <fullName evidence="8">Site-specific integrase</fullName>
    </submittedName>
</protein>
<accession>A0A921HSQ2</accession>
<evidence type="ECO:0000259" key="7">
    <source>
        <dbReference type="PROSITE" id="PS51900"/>
    </source>
</evidence>
<evidence type="ECO:0000313" key="9">
    <source>
        <dbReference type="Proteomes" id="UP000747013"/>
    </source>
</evidence>
<dbReference type="InterPro" id="IPR044068">
    <property type="entry name" value="CB"/>
</dbReference>
<dbReference type="InterPro" id="IPR050090">
    <property type="entry name" value="Tyrosine_recombinase_XerCD"/>
</dbReference>
<dbReference type="AlphaFoldDB" id="A0A921HSQ2"/>
<dbReference type="PROSITE" id="PS51898">
    <property type="entry name" value="TYR_RECOMBINASE"/>
    <property type="match status" value="1"/>
</dbReference>
<gene>
    <name evidence="8" type="ORF">K8V88_09695</name>
</gene>
<reference evidence="8" key="2">
    <citation type="submission" date="2021-09" db="EMBL/GenBank/DDBJ databases">
        <authorList>
            <person name="Gilroy R."/>
        </authorList>
    </citation>
    <scope>NUCLEOTIDE SEQUENCE</scope>
    <source>
        <strain evidence="8">7886</strain>
    </source>
</reference>
<comment type="caution">
    <text evidence="8">The sequence shown here is derived from an EMBL/GenBank/DDBJ whole genome shotgun (WGS) entry which is preliminary data.</text>
</comment>
<dbReference type="PANTHER" id="PTHR30349">
    <property type="entry name" value="PHAGE INTEGRASE-RELATED"/>
    <property type="match status" value="1"/>
</dbReference>
<dbReference type="GO" id="GO:0015074">
    <property type="term" value="P:DNA integration"/>
    <property type="evidence" value="ECO:0007669"/>
    <property type="project" value="UniProtKB-KW"/>
</dbReference>
<dbReference type="InterPro" id="IPR013762">
    <property type="entry name" value="Integrase-like_cat_sf"/>
</dbReference>
<dbReference type="InterPro" id="IPR004107">
    <property type="entry name" value="Integrase_SAM-like_N"/>
</dbReference>
<feature type="domain" description="Core-binding (CB)" evidence="7">
    <location>
        <begin position="69"/>
        <end position="150"/>
    </location>
</feature>
<sequence>MKLPKGIKENRLANNKRSYKVTIYGGYDPVTNKKIREYKTFATAQEAIDYQQERQVALKKGYNMKFGTMEFSDAFNLWVKTYKTDVSPASWKSYGYTYRKIKETFPKVKLSELSRSMIQSRLNDLGKKGYSHESQRKLLNRIKQFTRAMIYEGALERDPAIDIRLNGHRGKPNSEKFWEVETYRTAIKKWEAVKVDEENADFYLIMLTAVQTGMRLGEIIGLSFDHLKLDNDIPIIEVRQLYVVATKKIGPVKTPSSVRDVPIPDRLVNKLRQWKRYITQVNFASGYRDSENLVFRNANHVMPHEDGVGYRFRRFQETELHMDITNIITFHGLRHTYLTYLITVAKMDA</sequence>
<dbReference type="SUPFAM" id="SSF56349">
    <property type="entry name" value="DNA breaking-rejoining enzymes"/>
    <property type="match status" value="1"/>
</dbReference>
<feature type="domain" description="Tyr recombinase" evidence="6">
    <location>
        <begin position="176"/>
        <end position="349"/>
    </location>
</feature>
<evidence type="ECO:0000256" key="4">
    <source>
        <dbReference type="ARBA" id="ARBA00023172"/>
    </source>
</evidence>
<dbReference type="PROSITE" id="PS51900">
    <property type="entry name" value="CB"/>
    <property type="match status" value="1"/>
</dbReference>
<evidence type="ECO:0000256" key="5">
    <source>
        <dbReference type="PROSITE-ProRule" id="PRU01248"/>
    </source>
</evidence>
<name>A0A921HSQ2_9LACO</name>
<keyword evidence="3 5" id="KW-0238">DNA-binding</keyword>
<organism evidence="8 9">
    <name type="scientific">Companilactobacillus farciminis</name>
    <dbReference type="NCBI Taxonomy" id="1612"/>
    <lineage>
        <taxon>Bacteria</taxon>
        <taxon>Bacillati</taxon>
        <taxon>Bacillota</taxon>
        <taxon>Bacilli</taxon>
        <taxon>Lactobacillales</taxon>
        <taxon>Lactobacillaceae</taxon>
        <taxon>Companilactobacillus</taxon>
    </lineage>
</organism>
<evidence type="ECO:0000259" key="6">
    <source>
        <dbReference type="PROSITE" id="PS51898"/>
    </source>
</evidence>
<keyword evidence="2" id="KW-0229">DNA integration</keyword>
<dbReference type="InterPro" id="IPR011010">
    <property type="entry name" value="DNA_brk_join_enz"/>
</dbReference>
<dbReference type="Pfam" id="PF00589">
    <property type="entry name" value="Phage_integrase"/>
    <property type="match status" value="1"/>
</dbReference>
<dbReference type="InterPro" id="IPR002104">
    <property type="entry name" value="Integrase_catalytic"/>
</dbReference>
<dbReference type="EMBL" id="DYWC01000227">
    <property type="protein sequence ID" value="HJF87694.1"/>
    <property type="molecule type" value="Genomic_DNA"/>
</dbReference>
<dbReference type="Proteomes" id="UP000747013">
    <property type="component" value="Unassembled WGS sequence"/>
</dbReference>
<evidence type="ECO:0000256" key="1">
    <source>
        <dbReference type="ARBA" id="ARBA00008857"/>
    </source>
</evidence>
<dbReference type="GO" id="GO:0003677">
    <property type="term" value="F:DNA binding"/>
    <property type="evidence" value="ECO:0007669"/>
    <property type="project" value="UniProtKB-UniRule"/>
</dbReference>
<dbReference type="Pfam" id="PF14659">
    <property type="entry name" value="Phage_int_SAM_3"/>
    <property type="match status" value="1"/>
</dbReference>
<keyword evidence="4" id="KW-0233">DNA recombination</keyword>
<reference evidence="8" key="1">
    <citation type="journal article" date="2021" name="PeerJ">
        <title>Extensive microbial diversity within the chicken gut microbiome revealed by metagenomics and culture.</title>
        <authorList>
            <person name="Gilroy R."/>
            <person name="Ravi A."/>
            <person name="Getino M."/>
            <person name="Pursley I."/>
            <person name="Horton D.L."/>
            <person name="Alikhan N.F."/>
            <person name="Baker D."/>
            <person name="Gharbi K."/>
            <person name="Hall N."/>
            <person name="Watson M."/>
            <person name="Adriaenssens E.M."/>
            <person name="Foster-Nyarko E."/>
            <person name="Jarju S."/>
            <person name="Secka A."/>
            <person name="Antonio M."/>
            <person name="Oren A."/>
            <person name="Chaudhuri R.R."/>
            <person name="La Ragione R."/>
            <person name="Hildebrand F."/>
            <person name="Pallen M.J."/>
        </authorList>
    </citation>
    <scope>NUCLEOTIDE SEQUENCE</scope>
    <source>
        <strain evidence="8">7886</strain>
    </source>
</reference>
<dbReference type="InterPro" id="IPR010998">
    <property type="entry name" value="Integrase_recombinase_N"/>
</dbReference>
<evidence type="ECO:0000313" key="8">
    <source>
        <dbReference type="EMBL" id="HJF87694.1"/>
    </source>
</evidence>
<dbReference type="PANTHER" id="PTHR30349:SF64">
    <property type="entry name" value="PROPHAGE INTEGRASE INTD-RELATED"/>
    <property type="match status" value="1"/>
</dbReference>
<dbReference type="GO" id="GO:0006310">
    <property type="term" value="P:DNA recombination"/>
    <property type="evidence" value="ECO:0007669"/>
    <property type="project" value="UniProtKB-KW"/>
</dbReference>
<evidence type="ECO:0000256" key="3">
    <source>
        <dbReference type="ARBA" id="ARBA00023125"/>
    </source>
</evidence>
<evidence type="ECO:0000256" key="2">
    <source>
        <dbReference type="ARBA" id="ARBA00022908"/>
    </source>
</evidence>
<proteinExistence type="inferred from homology"/>
<dbReference type="Gene3D" id="1.10.150.130">
    <property type="match status" value="1"/>
</dbReference>
<comment type="similarity">
    <text evidence="1">Belongs to the 'phage' integrase family.</text>
</comment>
<dbReference type="Gene3D" id="1.10.443.10">
    <property type="entry name" value="Intergrase catalytic core"/>
    <property type="match status" value="1"/>
</dbReference>